<dbReference type="Proteomes" id="UP000321085">
    <property type="component" value="Unassembled WGS sequence"/>
</dbReference>
<gene>
    <name evidence="1" type="ORF">MAE02_09580</name>
</gene>
<organism evidence="1 2">
    <name type="scientific">Microvirga aerophila</name>
    <dbReference type="NCBI Taxonomy" id="670291"/>
    <lineage>
        <taxon>Bacteria</taxon>
        <taxon>Pseudomonadati</taxon>
        <taxon>Pseudomonadota</taxon>
        <taxon>Alphaproteobacteria</taxon>
        <taxon>Hyphomicrobiales</taxon>
        <taxon>Methylobacteriaceae</taxon>
        <taxon>Microvirga</taxon>
    </lineage>
</organism>
<proteinExistence type="predicted"/>
<name>A0A512BMT0_9HYPH</name>
<dbReference type="AlphaFoldDB" id="A0A512BMT0"/>
<evidence type="ECO:0000313" key="1">
    <source>
        <dbReference type="EMBL" id="GEO13262.1"/>
    </source>
</evidence>
<evidence type="ECO:0000313" key="2">
    <source>
        <dbReference type="Proteomes" id="UP000321085"/>
    </source>
</evidence>
<keyword evidence="2" id="KW-1185">Reference proteome</keyword>
<reference evidence="1 2" key="1">
    <citation type="submission" date="2019-07" db="EMBL/GenBank/DDBJ databases">
        <title>Whole genome shotgun sequence of Microvirga aerophila NBRC 106136.</title>
        <authorList>
            <person name="Hosoyama A."/>
            <person name="Uohara A."/>
            <person name="Ohji S."/>
            <person name="Ichikawa N."/>
        </authorList>
    </citation>
    <scope>NUCLEOTIDE SEQUENCE [LARGE SCALE GENOMIC DNA]</scope>
    <source>
        <strain evidence="1 2">NBRC 106136</strain>
    </source>
</reference>
<dbReference type="RefSeq" id="WP_114185409.1">
    <property type="nucleotide sequence ID" value="NZ_BJYU01000008.1"/>
</dbReference>
<dbReference type="EMBL" id="BJYU01000008">
    <property type="protein sequence ID" value="GEO13262.1"/>
    <property type="molecule type" value="Genomic_DNA"/>
</dbReference>
<protein>
    <submittedName>
        <fullName evidence="1">Uncharacterized protein</fullName>
    </submittedName>
</protein>
<comment type="caution">
    <text evidence="1">The sequence shown here is derived from an EMBL/GenBank/DDBJ whole genome shotgun (WGS) entry which is preliminary data.</text>
</comment>
<dbReference type="OrthoDB" id="7869524at2"/>
<sequence>MTKARKLYSSPNGDRWYLLRDASGEIFVRHEANVESGGAVSHIEIGDFLSSGRGPEHQELLRLIGTLLDDEAAHV</sequence>
<accession>A0A512BMT0</accession>